<keyword evidence="2" id="KW-1185">Reference proteome</keyword>
<comment type="caution">
    <text evidence="1">The sequence shown here is derived from an EMBL/GenBank/DDBJ whole genome shotgun (WGS) entry which is preliminary data.</text>
</comment>
<reference evidence="2" key="1">
    <citation type="journal article" date="2019" name="Int. J. Syst. Evol. Microbiol.">
        <title>The Global Catalogue of Microorganisms (GCM) 10K type strain sequencing project: providing services to taxonomists for standard genome sequencing and annotation.</title>
        <authorList>
            <consortium name="The Broad Institute Genomics Platform"/>
            <consortium name="The Broad Institute Genome Sequencing Center for Infectious Disease"/>
            <person name="Wu L."/>
            <person name="Ma J."/>
        </authorList>
    </citation>
    <scope>NUCLEOTIDE SEQUENCE [LARGE SCALE GENOMIC DNA]</scope>
    <source>
        <strain evidence="2">CGMCC 1.12479</strain>
    </source>
</reference>
<protein>
    <submittedName>
        <fullName evidence="1">TetR family transcriptional regulator</fullName>
    </submittedName>
</protein>
<dbReference type="SUPFAM" id="SSF46689">
    <property type="entry name" value="Homeodomain-like"/>
    <property type="match status" value="1"/>
</dbReference>
<dbReference type="EMBL" id="BMFD01000009">
    <property type="protein sequence ID" value="GGC46229.1"/>
    <property type="molecule type" value="Genomic_DNA"/>
</dbReference>
<dbReference type="InterPro" id="IPR009057">
    <property type="entry name" value="Homeodomain-like_sf"/>
</dbReference>
<accession>A0ABQ1MTG5</accession>
<sequence>MFLNEIMEKILKNLRVDINENIYLKDPFSSDLGKEIVTCSLHLIPELGLEHFTFKKLSLKIGCTETAVYRYFENKHKLMLFLTLWYWGFLEQNLVLGALNLKDPKERLLLAIKILVQGPIYKVNNYIDPICLKRVLIDESTKAYLTKEVDEDYKNGFFNLYNRFGERIAAIILEINPNYEYPKTLVSTIMESSLLQSYYSEHIPSLTEIHPLDNKRVDFFQKLVFKAIENEN</sequence>
<evidence type="ECO:0000313" key="2">
    <source>
        <dbReference type="Proteomes" id="UP000635885"/>
    </source>
</evidence>
<evidence type="ECO:0000313" key="1">
    <source>
        <dbReference type="EMBL" id="GGC46229.1"/>
    </source>
</evidence>
<dbReference type="Gene3D" id="1.10.357.10">
    <property type="entry name" value="Tetracycline Repressor, domain 2"/>
    <property type="match status" value="1"/>
</dbReference>
<organism evidence="1 2">
    <name type="scientific">Belliella aquatica</name>
    <dbReference type="NCBI Taxonomy" id="1323734"/>
    <lineage>
        <taxon>Bacteria</taxon>
        <taxon>Pseudomonadati</taxon>
        <taxon>Bacteroidota</taxon>
        <taxon>Cytophagia</taxon>
        <taxon>Cytophagales</taxon>
        <taxon>Cyclobacteriaceae</taxon>
        <taxon>Belliella</taxon>
    </lineage>
</organism>
<dbReference type="Proteomes" id="UP000635885">
    <property type="component" value="Unassembled WGS sequence"/>
</dbReference>
<name>A0ABQ1MTG5_9BACT</name>
<proteinExistence type="predicted"/>
<gene>
    <name evidence="1" type="ORF">GCM10010993_26030</name>
</gene>